<keyword evidence="1" id="KW-0732">Signal</keyword>
<dbReference type="EMBL" id="WWCJ01000027">
    <property type="protein sequence ID" value="MYN05266.1"/>
    <property type="molecule type" value="Genomic_DNA"/>
</dbReference>
<comment type="caution">
    <text evidence="2">The sequence shown here is derived from an EMBL/GenBank/DDBJ whole genome shotgun (WGS) entry which is preliminary data.</text>
</comment>
<dbReference type="RefSeq" id="WP_161028215.1">
    <property type="nucleotide sequence ID" value="NZ_WWCJ01000027.1"/>
</dbReference>
<feature type="signal peptide" evidence="1">
    <location>
        <begin position="1"/>
        <end position="25"/>
    </location>
</feature>
<keyword evidence="3" id="KW-1185">Reference proteome</keyword>
<dbReference type="Proteomes" id="UP000448575">
    <property type="component" value="Unassembled WGS sequence"/>
</dbReference>
<feature type="chain" id="PRO_5026981837" evidence="1">
    <location>
        <begin position="26"/>
        <end position="215"/>
    </location>
</feature>
<evidence type="ECO:0000256" key="1">
    <source>
        <dbReference type="SAM" id="SignalP"/>
    </source>
</evidence>
<organism evidence="2 3">
    <name type="scientific">Pseudoduganella guangdongensis</name>
    <dbReference type="NCBI Taxonomy" id="2692179"/>
    <lineage>
        <taxon>Bacteria</taxon>
        <taxon>Pseudomonadati</taxon>
        <taxon>Pseudomonadota</taxon>
        <taxon>Betaproteobacteria</taxon>
        <taxon>Burkholderiales</taxon>
        <taxon>Oxalobacteraceae</taxon>
        <taxon>Telluria group</taxon>
        <taxon>Pseudoduganella</taxon>
    </lineage>
</organism>
<name>A0A6N9HPD6_9BURK</name>
<proteinExistence type="predicted"/>
<evidence type="ECO:0000313" key="3">
    <source>
        <dbReference type="Proteomes" id="UP000448575"/>
    </source>
</evidence>
<accession>A0A6N9HPD6</accession>
<evidence type="ECO:0000313" key="2">
    <source>
        <dbReference type="EMBL" id="MYN05266.1"/>
    </source>
</evidence>
<dbReference type="AlphaFoldDB" id="A0A6N9HPD6"/>
<sequence length="215" mass="23306">MHTHRLWLRIACAAMMAAVPFLAKADNGAALQAAKRGLVQFAEQQQAIRPGSAPADFPLDITDVGDLRQATIGHGFQVYTIDPKELLTRGDLPSLARPTGEWRFLISLRGKPIGLATVQQVNGRFETMAYGGAVLAKDVDAAANAHGNGARSNLRFIRIYQARSDLLEVDRAKFAPLHSARESLLLKKAGSQLVDGAELLEPLRAAVKTNVEAFR</sequence>
<gene>
    <name evidence="2" type="ORF">GTP41_24525</name>
</gene>
<protein>
    <submittedName>
        <fullName evidence="2">Uncharacterized protein</fullName>
    </submittedName>
</protein>
<reference evidence="2 3" key="1">
    <citation type="submission" date="2019-12" db="EMBL/GenBank/DDBJ databases">
        <title>Novel species isolated from a subtropical stream in China.</title>
        <authorList>
            <person name="Lu H."/>
        </authorList>
    </citation>
    <scope>NUCLEOTIDE SEQUENCE [LARGE SCALE GENOMIC DNA]</scope>
    <source>
        <strain evidence="2 3">DS3</strain>
    </source>
</reference>